<dbReference type="Proteomes" id="UP000185124">
    <property type="component" value="Unassembled WGS sequence"/>
</dbReference>
<evidence type="ECO:0000313" key="2">
    <source>
        <dbReference type="EMBL" id="SIM76483.1"/>
    </source>
</evidence>
<protein>
    <submittedName>
        <fullName evidence="2">Uncharacterized protein</fullName>
    </submittedName>
</protein>
<accession>A0A1N5VU17</accession>
<organism evidence="2 3">
    <name type="scientific">Micromonospora cremea</name>
    <dbReference type="NCBI Taxonomy" id="709881"/>
    <lineage>
        <taxon>Bacteria</taxon>
        <taxon>Bacillati</taxon>
        <taxon>Actinomycetota</taxon>
        <taxon>Actinomycetes</taxon>
        <taxon>Micromonosporales</taxon>
        <taxon>Micromonosporaceae</taxon>
        <taxon>Micromonospora</taxon>
    </lineage>
</organism>
<dbReference type="EMBL" id="FSQT01000001">
    <property type="protein sequence ID" value="SIM76483.1"/>
    <property type="molecule type" value="Genomic_DNA"/>
</dbReference>
<proteinExistence type="predicted"/>
<sequence length="104" mass="10318">MGPATGGGPLDVARAAGSGPWPALPDEPAWPGHRPGGAEAVTGGAVIGAAWTGGSGRGPFGGGWLAVTGDLWPALPDDRLLWTVPDAALDATDLGRLEREQAGD</sequence>
<evidence type="ECO:0000313" key="3">
    <source>
        <dbReference type="Proteomes" id="UP000185124"/>
    </source>
</evidence>
<dbReference type="OrthoDB" id="3406181at2"/>
<gene>
    <name evidence="2" type="ORF">SAMN04489832_1878</name>
</gene>
<dbReference type="RefSeq" id="WP_074310497.1">
    <property type="nucleotide sequence ID" value="NZ_FSQT01000001.1"/>
</dbReference>
<feature type="region of interest" description="Disordered" evidence="1">
    <location>
        <begin position="1"/>
        <end position="40"/>
    </location>
</feature>
<name>A0A1N5VU17_9ACTN</name>
<dbReference type="STRING" id="709881.SAMN04489832_1878"/>
<dbReference type="AlphaFoldDB" id="A0A1N5VU17"/>
<reference evidence="3" key="1">
    <citation type="submission" date="2016-12" db="EMBL/GenBank/DDBJ databases">
        <authorList>
            <person name="Varghese N."/>
            <person name="Submissions S."/>
        </authorList>
    </citation>
    <scope>NUCLEOTIDE SEQUENCE [LARGE SCALE GENOMIC DNA]</scope>
    <source>
        <strain evidence="3">DSM 45599</strain>
    </source>
</reference>
<keyword evidence="3" id="KW-1185">Reference proteome</keyword>
<evidence type="ECO:0000256" key="1">
    <source>
        <dbReference type="SAM" id="MobiDB-lite"/>
    </source>
</evidence>